<feature type="signal peptide" evidence="1">
    <location>
        <begin position="1"/>
        <end position="19"/>
    </location>
</feature>
<evidence type="ECO:0000313" key="3">
    <source>
        <dbReference type="EMBL" id="RUO20087.1"/>
    </source>
</evidence>
<sequence>MATKLTWVLAAGLSSVLLAACTTTMSEAERDALMAECQLINDDDERRACLERLAIGEPNEPMPEPRNTPVNY</sequence>
<dbReference type="Proteomes" id="UP000249203">
    <property type="component" value="Unassembled WGS sequence"/>
</dbReference>
<evidence type="ECO:0008006" key="6">
    <source>
        <dbReference type="Google" id="ProtNLM"/>
    </source>
</evidence>
<comment type="caution">
    <text evidence="2">The sequence shown here is derived from an EMBL/GenBank/DDBJ whole genome shotgun (WGS) entry which is preliminary data.</text>
</comment>
<proteinExistence type="predicted"/>
<feature type="chain" id="PRO_5016460382" description="Entry exclusion lipoprotein TrbK" evidence="1">
    <location>
        <begin position="20"/>
        <end position="72"/>
    </location>
</feature>
<dbReference type="AlphaFoldDB" id="A0A327WP86"/>
<evidence type="ECO:0000313" key="5">
    <source>
        <dbReference type="Proteomes" id="UP000287865"/>
    </source>
</evidence>
<protein>
    <recommendedName>
        <fullName evidence="6">Entry exclusion lipoprotein TrbK</fullName>
    </recommendedName>
</protein>
<dbReference type="Proteomes" id="UP000287865">
    <property type="component" value="Unassembled WGS sequence"/>
</dbReference>
<organism evidence="2 4">
    <name type="scientific">Aliidiomarina maris</name>
    <dbReference type="NCBI Taxonomy" id="531312"/>
    <lineage>
        <taxon>Bacteria</taxon>
        <taxon>Pseudomonadati</taxon>
        <taxon>Pseudomonadota</taxon>
        <taxon>Gammaproteobacteria</taxon>
        <taxon>Alteromonadales</taxon>
        <taxon>Idiomarinaceae</taxon>
        <taxon>Aliidiomarina</taxon>
    </lineage>
</organism>
<keyword evidence="5" id="KW-1185">Reference proteome</keyword>
<accession>A0A327WP86</accession>
<dbReference type="EMBL" id="QLMD01000019">
    <property type="protein sequence ID" value="RAJ93534.1"/>
    <property type="molecule type" value="Genomic_DNA"/>
</dbReference>
<name>A0A327WP86_9GAMM</name>
<dbReference type="OrthoDB" id="9982232at2"/>
<evidence type="ECO:0000256" key="1">
    <source>
        <dbReference type="SAM" id="SignalP"/>
    </source>
</evidence>
<reference evidence="3 5" key="1">
    <citation type="journal article" date="2018" name="Front. Microbiol.">
        <title>Genome-Based Analysis Reveals the Taxonomy and Diversity of the Family Idiomarinaceae.</title>
        <authorList>
            <person name="Liu Y."/>
            <person name="Lai Q."/>
            <person name="Shao Z."/>
        </authorList>
    </citation>
    <scope>NUCLEOTIDE SEQUENCE [LARGE SCALE GENOMIC DNA]</scope>
    <source>
        <strain evidence="3 5">CF12-14</strain>
    </source>
</reference>
<reference evidence="2 4" key="2">
    <citation type="submission" date="2018-06" db="EMBL/GenBank/DDBJ databases">
        <title>Genomic Encyclopedia of Type Strains, Phase III (KMG-III): the genomes of soil and plant-associated and newly described type strains.</title>
        <authorList>
            <person name="Whitman W."/>
        </authorList>
    </citation>
    <scope>NUCLEOTIDE SEQUENCE [LARGE SCALE GENOMIC DNA]</scope>
    <source>
        <strain evidence="2 4">CGMCC 1.15366</strain>
    </source>
</reference>
<dbReference type="RefSeq" id="WP_111570451.1">
    <property type="nucleotide sequence ID" value="NZ_PIPK01000014.1"/>
</dbReference>
<gene>
    <name evidence="2" type="ORF">B0I24_11917</name>
    <name evidence="3" type="ORF">CWE07_12415</name>
</gene>
<keyword evidence="1" id="KW-0732">Signal</keyword>
<dbReference type="EMBL" id="PIPK01000014">
    <property type="protein sequence ID" value="RUO20087.1"/>
    <property type="molecule type" value="Genomic_DNA"/>
</dbReference>
<evidence type="ECO:0000313" key="2">
    <source>
        <dbReference type="EMBL" id="RAJ93534.1"/>
    </source>
</evidence>
<dbReference type="PROSITE" id="PS51257">
    <property type="entry name" value="PROKAR_LIPOPROTEIN"/>
    <property type="match status" value="1"/>
</dbReference>
<evidence type="ECO:0000313" key="4">
    <source>
        <dbReference type="Proteomes" id="UP000249203"/>
    </source>
</evidence>